<feature type="region of interest" description="Disordered" evidence="2">
    <location>
        <begin position="85"/>
        <end position="106"/>
    </location>
</feature>
<evidence type="ECO:0000313" key="5">
    <source>
        <dbReference type="Proteomes" id="UP000237222"/>
    </source>
</evidence>
<evidence type="ECO:0000256" key="1">
    <source>
        <dbReference type="SAM" id="Coils"/>
    </source>
</evidence>
<dbReference type="OrthoDB" id="5741732at2"/>
<feature type="signal peptide" evidence="3">
    <location>
        <begin position="1"/>
        <end position="18"/>
    </location>
</feature>
<sequence>MKYLAILALALTPLAGLAASLSIPAGKTYVVGIDQQELVLENLRIGDGARITFSSAVAGWRVQARHAYIGKGVVIEGSGSAGAAGEAGENASTCSDGMAGEHGGGGSDGVEIRLQLGIESLGDMQILANGGNGGDGGAGGDGADAGAACEGDFTGNGGDGGEGGEGGRGGDVTVLYQVLAKGVSGDDLIQRILISNEGGAGGNGGDAGSGGAGTSGRFVHKRSLTGNRAWVAGSDGGLAGSPGLAGSAGNPGRKLLDQLILSSEQPVEAKSSAAMISELQRQIEHLRARVEKLDEKDAE</sequence>
<evidence type="ECO:0000256" key="3">
    <source>
        <dbReference type="SAM" id="SignalP"/>
    </source>
</evidence>
<dbReference type="RefSeq" id="WP_103685167.1">
    <property type="nucleotide sequence ID" value="NZ_PQGG01000031.1"/>
</dbReference>
<feature type="coiled-coil region" evidence="1">
    <location>
        <begin position="269"/>
        <end position="296"/>
    </location>
</feature>
<proteinExistence type="predicted"/>
<feature type="compositionally biased region" description="Gly residues" evidence="2">
    <location>
        <begin position="199"/>
        <end position="214"/>
    </location>
</feature>
<accession>A0A2S4HDX0</accession>
<reference evidence="4" key="1">
    <citation type="submission" date="2018-01" db="EMBL/GenBank/DDBJ databases">
        <authorList>
            <person name="Yu X.-D."/>
        </authorList>
    </citation>
    <scope>NUCLEOTIDE SEQUENCE</scope>
    <source>
        <strain evidence="4">ZX-21</strain>
    </source>
</reference>
<name>A0A2S4HDX0_9GAMM</name>
<keyword evidence="1" id="KW-0175">Coiled coil</keyword>
<dbReference type="Proteomes" id="UP000237222">
    <property type="component" value="Unassembled WGS sequence"/>
</dbReference>
<feature type="region of interest" description="Disordered" evidence="2">
    <location>
        <begin position="199"/>
        <end position="218"/>
    </location>
</feature>
<evidence type="ECO:0000256" key="2">
    <source>
        <dbReference type="SAM" id="MobiDB-lite"/>
    </source>
</evidence>
<dbReference type="EMBL" id="PQGG01000031">
    <property type="protein sequence ID" value="POP52185.1"/>
    <property type="molecule type" value="Genomic_DNA"/>
</dbReference>
<keyword evidence="3" id="KW-0732">Signal</keyword>
<comment type="caution">
    <text evidence="4">The sequence shown here is derived from an EMBL/GenBank/DDBJ whole genome shotgun (WGS) entry which is preliminary data.</text>
</comment>
<gene>
    <name evidence="4" type="ORF">C0068_14390</name>
</gene>
<evidence type="ECO:0008006" key="6">
    <source>
        <dbReference type="Google" id="ProtNLM"/>
    </source>
</evidence>
<dbReference type="AlphaFoldDB" id="A0A2S4HDX0"/>
<feature type="chain" id="PRO_5015645561" description="PE-PGRS family protein" evidence="3">
    <location>
        <begin position="19"/>
        <end position="299"/>
    </location>
</feature>
<protein>
    <recommendedName>
        <fullName evidence="6">PE-PGRS family protein</fullName>
    </recommendedName>
</protein>
<organism evidence="4 5">
    <name type="scientific">Zhongshania marina</name>
    <dbReference type="NCBI Taxonomy" id="2304603"/>
    <lineage>
        <taxon>Bacteria</taxon>
        <taxon>Pseudomonadati</taxon>
        <taxon>Pseudomonadota</taxon>
        <taxon>Gammaproteobacteria</taxon>
        <taxon>Cellvibrionales</taxon>
        <taxon>Spongiibacteraceae</taxon>
        <taxon>Zhongshania</taxon>
    </lineage>
</organism>
<evidence type="ECO:0000313" key="4">
    <source>
        <dbReference type="EMBL" id="POP52185.1"/>
    </source>
</evidence>